<keyword evidence="7" id="KW-1185">Reference proteome</keyword>
<dbReference type="GO" id="GO:1990904">
    <property type="term" value="C:ribonucleoprotein complex"/>
    <property type="evidence" value="ECO:0007669"/>
    <property type="project" value="UniProtKB-KW"/>
</dbReference>
<evidence type="ECO:0000256" key="5">
    <source>
        <dbReference type="ARBA" id="ARBA00035329"/>
    </source>
</evidence>
<sequence length="132" mass="15777">MRPGVVCLVLRGRFAGRKGVIIKSFDEGSQEKQYGHALVVGIDRYPRKIIRRMGKRRQESRCKIKPFVKVLNYNHLLPTRHMVDMGVETRLVNKKALEDIKARRRAKQEAKMKLQKRYRSNQYPWFFMKLRF</sequence>
<dbReference type="GO" id="GO:0006412">
    <property type="term" value="P:translation"/>
    <property type="evidence" value="ECO:0007669"/>
    <property type="project" value="InterPro"/>
</dbReference>
<evidence type="ECO:0000256" key="1">
    <source>
        <dbReference type="ARBA" id="ARBA00009124"/>
    </source>
</evidence>
<dbReference type="Gene3D" id="2.30.30.770">
    <property type="match status" value="1"/>
</dbReference>
<evidence type="ECO:0000313" key="7">
    <source>
        <dbReference type="Proteomes" id="UP000784294"/>
    </source>
</evidence>
<accession>A0A448X246</accession>
<dbReference type="InterPro" id="IPR041991">
    <property type="entry name" value="Ribosomal_eL27_KOW"/>
</dbReference>
<name>A0A448X246_9PLAT</name>
<proteinExistence type="inferred from homology"/>
<comment type="caution">
    <text evidence="6">The sequence shown here is derived from an EMBL/GenBank/DDBJ whole genome shotgun (WGS) entry which is preliminary data.</text>
</comment>
<evidence type="ECO:0000256" key="4">
    <source>
        <dbReference type="ARBA" id="ARBA00035224"/>
    </source>
</evidence>
<evidence type="ECO:0000256" key="2">
    <source>
        <dbReference type="ARBA" id="ARBA00022980"/>
    </source>
</evidence>
<dbReference type="InterPro" id="IPR008991">
    <property type="entry name" value="Translation_prot_SH3-like_sf"/>
</dbReference>
<dbReference type="GO" id="GO:0005840">
    <property type="term" value="C:ribosome"/>
    <property type="evidence" value="ECO:0007669"/>
    <property type="project" value="UniProtKB-KW"/>
</dbReference>
<evidence type="ECO:0000313" key="6">
    <source>
        <dbReference type="EMBL" id="VEL26008.1"/>
    </source>
</evidence>
<dbReference type="FunFam" id="2.30.30.770:FF:000001">
    <property type="entry name" value="60S ribosomal protein L27"/>
    <property type="match status" value="1"/>
</dbReference>
<dbReference type="AlphaFoldDB" id="A0A448X246"/>
<dbReference type="OrthoDB" id="2365484at2759"/>
<keyword evidence="3" id="KW-0687">Ribonucleoprotein</keyword>
<dbReference type="Proteomes" id="UP000784294">
    <property type="component" value="Unassembled WGS sequence"/>
</dbReference>
<dbReference type="SUPFAM" id="SSF50104">
    <property type="entry name" value="Translation proteins SH3-like domain"/>
    <property type="match status" value="1"/>
</dbReference>
<dbReference type="PANTHER" id="PTHR10497">
    <property type="entry name" value="60S RIBOSOMAL PROTEIN L27"/>
    <property type="match status" value="1"/>
</dbReference>
<dbReference type="EMBL" id="CAAALY010077503">
    <property type="protein sequence ID" value="VEL26008.1"/>
    <property type="molecule type" value="Genomic_DNA"/>
</dbReference>
<organism evidence="6 7">
    <name type="scientific">Protopolystoma xenopodis</name>
    <dbReference type="NCBI Taxonomy" id="117903"/>
    <lineage>
        <taxon>Eukaryota</taxon>
        <taxon>Metazoa</taxon>
        <taxon>Spiralia</taxon>
        <taxon>Lophotrochozoa</taxon>
        <taxon>Platyhelminthes</taxon>
        <taxon>Monogenea</taxon>
        <taxon>Polyopisthocotylea</taxon>
        <taxon>Polystomatidea</taxon>
        <taxon>Polystomatidae</taxon>
        <taxon>Protopolystoma</taxon>
    </lineage>
</organism>
<dbReference type="GO" id="GO:0003735">
    <property type="term" value="F:structural constituent of ribosome"/>
    <property type="evidence" value="ECO:0007669"/>
    <property type="project" value="InterPro"/>
</dbReference>
<protein>
    <recommendedName>
        <fullName evidence="4">Large ribosomal subunit protein eL27</fullName>
    </recommendedName>
    <alternativeName>
        <fullName evidence="5">60S ribosomal protein L27</fullName>
    </alternativeName>
</protein>
<reference evidence="6" key="1">
    <citation type="submission" date="2018-11" db="EMBL/GenBank/DDBJ databases">
        <authorList>
            <consortium name="Pathogen Informatics"/>
        </authorList>
    </citation>
    <scope>NUCLEOTIDE SEQUENCE</scope>
</reference>
<dbReference type="InterPro" id="IPR001141">
    <property type="entry name" value="Ribosomal_eL27"/>
</dbReference>
<dbReference type="CDD" id="cd06090">
    <property type="entry name" value="KOW_RPL27"/>
    <property type="match status" value="1"/>
</dbReference>
<gene>
    <name evidence="6" type="ORF">PXEA_LOCUS19448</name>
</gene>
<dbReference type="Pfam" id="PF01777">
    <property type="entry name" value="Ribosomal_L27e"/>
    <property type="match status" value="1"/>
</dbReference>
<comment type="similarity">
    <text evidence="1">Belongs to the eukaryotic ribosomal protein eL27 family.</text>
</comment>
<keyword evidence="2" id="KW-0689">Ribosomal protein</keyword>
<dbReference type="InterPro" id="IPR038655">
    <property type="entry name" value="Ribosomal_eL27_sf"/>
</dbReference>
<evidence type="ECO:0000256" key="3">
    <source>
        <dbReference type="ARBA" id="ARBA00023274"/>
    </source>
</evidence>